<dbReference type="KEGG" id="aaq:AOC05_03895"/>
<dbReference type="InterPro" id="IPR001453">
    <property type="entry name" value="MoaB/Mog_dom"/>
</dbReference>
<dbReference type="Gene3D" id="2.170.190.11">
    <property type="entry name" value="Molybdopterin biosynthesis moea protein, domain 3"/>
    <property type="match status" value="1"/>
</dbReference>
<dbReference type="Pfam" id="PF00994">
    <property type="entry name" value="MoCF_biosynth"/>
    <property type="match status" value="1"/>
</dbReference>
<dbReference type="InterPro" id="IPR036688">
    <property type="entry name" value="MoeA_C_domain_IV_sf"/>
</dbReference>
<comment type="catalytic activity">
    <reaction evidence="6">
        <text>adenylyl-molybdopterin + molybdate = Mo-molybdopterin + AMP + H(+)</text>
        <dbReference type="Rhea" id="RHEA:35047"/>
        <dbReference type="ChEBI" id="CHEBI:15378"/>
        <dbReference type="ChEBI" id="CHEBI:36264"/>
        <dbReference type="ChEBI" id="CHEBI:62727"/>
        <dbReference type="ChEBI" id="CHEBI:71302"/>
        <dbReference type="ChEBI" id="CHEBI:456215"/>
        <dbReference type="EC" id="2.10.1.1"/>
    </reaction>
</comment>
<dbReference type="Gene3D" id="3.90.105.10">
    <property type="entry name" value="Molybdopterin biosynthesis moea protein, domain 2"/>
    <property type="match status" value="1"/>
</dbReference>
<reference evidence="10" key="1">
    <citation type="submission" date="2015-09" db="EMBL/GenBank/DDBJ databases">
        <title>Complete genome of Arthrobacter alpinus strain R3.8.</title>
        <authorList>
            <person name="See-Too W.S."/>
            <person name="Chan K.G."/>
        </authorList>
    </citation>
    <scope>NUCLEOTIDE SEQUENCE [LARGE SCALE GENOMIC DNA]</scope>
    <source>
        <strain evidence="10">R3.8</strain>
    </source>
</reference>
<comment type="cofactor">
    <cofactor evidence="7">
        <name>Mg(2+)</name>
        <dbReference type="ChEBI" id="CHEBI:18420"/>
    </cofactor>
</comment>
<keyword evidence="7" id="KW-0808">Transferase</keyword>
<dbReference type="PANTHER" id="PTHR10192">
    <property type="entry name" value="MOLYBDOPTERIN BIOSYNTHESIS PROTEIN"/>
    <property type="match status" value="1"/>
</dbReference>
<evidence type="ECO:0000256" key="3">
    <source>
        <dbReference type="ARBA" id="ARBA00010763"/>
    </source>
</evidence>
<evidence type="ECO:0000256" key="6">
    <source>
        <dbReference type="ARBA" id="ARBA00047317"/>
    </source>
</evidence>
<comment type="function">
    <text evidence="1 7">Catalyzes the insertion of molybdate into adenylated molybdopterin with the concomitant release of AMP.</text>
</comment>
<dbReference type="UniPathway" id="UPA00344"/>
<dbReference type="Proteomes" id="UP000062833">
    <property type="component" value="Chromosome"/>
</dbReference>
<comment type="pathway">
    <text evidence="2 7">Cofactor biosynthesis; molybdopterin biosynthesis.</text>
</comment>
<dbReference type="InterPro" id="IPR005110">
    <property type="entry name" value="MoeA_linker/N"/>
</dbReference>
<dbReference type="AlphaFoldDB" id="A0A0M4RRP8"/>
<keyword evidence="4 7" id="KW-0500">Molybdenum</keyword>
<dbReference type="GO" id="GO:0005829">
    <property type="term" value="C:cytosol"/>
    <property type="evidence" value="ECO:0007669"/>
    <property type="project" value="TreeGrafter"/>
</dbReference>
<dbReference type="Pfam" id="PF03454">
    <property type="entry name" value="MoeA_C"/>
    <property type="match status" value="1"/>
</dbReference>
<gene>
    <name evidence="9" type="ORF">AOC05_03895</name>
</gene>
<dbReference type="InterPro" id="IPR038987">
    <property type="entry name" value="MoeA-like"/>
</dbReference>
<evidence type="ECO:0000313" key="10">
    <source>
        <dbReference type="Proteomes" id="UP000062833"/>
    </source>
</evidence>
<accession>A0A0M4RRP8</accession>
<evidence type="ECO:0000256" key="2">
    <source>
        <dbReference type="ARBA" id="ARBA00005046"/>
    </source>
</evidence>
<name>A0A0M4RRP8_9MICC</name>
<dbReference type="SMART" id="SM00852">
    <property type="entry name" value="MoCF_biosynth"/>
    <property type="match status" value="1"/>
</dbReference>
<dbReference type="Gene3D" id="3.40.980.10">
    <property type="entry name" value="MoaB/Mog-like domain"/>
    <property type="match status" value="1"/>
</dbReference>
<dbReference type="PATRIC" id="fig|656366.3.peg.850"/>
<dbReference type="SUPFAM" id="SSF53218">
    <property type="entry name" value="Molybdenum cofactor biosynthesis proteins"/>
    <property type="match status" value="1"/>
</dbReference>
<dbReference type="NCBIfam" id="NF045515">
    <property type="entry name" value="Glp_gephyrin"/>
    <property type="match status" value="1"/>
</dbReference>
<evidence type="ECO:0000259" key="8">
    <source>
        <dbReference type="SMART" id="SM00852"/>
    </source>
</evidence>
<dbReference type="InterPro" id="IPR036135">
    <property type="entry name" value="MoeA_linker/N_sf"/>
</dbReference>
<evidence type="ECO:0000256" key="7">
    <source>
        <dbReference type="RuleBase" id="RU365090"/>
    </source>
</evidence>
<evidence type="ECO:0000256" key="1">
    <source>
        <dbReference type="ARBA" id="ARBA00002901"/>
    </source>
</evidence>
<dbReference type="SUPFAM" id="SSF63867">
    <property type="entry name" value="MoeA C-terminal domain-like"/>
    <property type="match status" value="1"/>
</dbReference>
<dbReference type="CDD" id="cd00887">
    <property type="entry name" value="MoeA"/>
    <property type="match status" value="1"/>
</dbReference>
<sequence>MAKAWNGPDGALKNDAGTRVVLTEAVGRVLAAELLAPIDLPPFANSQMDGFALAAKPLYSQPKTVDSVKSTTFVVAASIPAGTAPAPLAPGTAAPIMTGAMMPDGANAVVPVEAALPAVFPEAGEAVSLPETQPGAFVRAQGSDLVRGSVAITAGTLLNAAHIGLASALGATTLLVRRQLRVLLVTTGDEVLLPGDPRAGDALPAGKIFDANMALLRANLMQSGVEVVVAPIVRDEPHALLELLDHYVIKEALPDGASRAAVDLIVTTGGISAGAYEVVKQALDGLEVEFVSVALQPGGPQALGSYKGVPFIGFPGNPVSGVVSFELFLRPALTALSGAPAPRPRVLATLAHALTSPDGKHQIRRGVYTGPGFESAASVREVGGPSSHLLGALAQANALIHIPAGVTELQAGAKVEVWLL</sequence>
<keyword evidence="7" id="KW-0460">Magnesium</keyword>
<keyword evidence="5 7" id="KW-0501">Molybdenum cofactor biosynthesis</keyword>
<comment type="similarity">
    <text evidence="3 7">Belongs to the MoeA family.</text>
</comment>
<dbReference type="Gene3D" id="2.40.340.10">
    <property type="entry name" value="MoeA, C-terminal, domain IV"/>
    <property type="match status" value="1"/>
</dbReference>
<evidence type="ECO:0000256" key="4">
    <source>
        <dbReference type="ARBA" id="ARBA00022505"/>
    </source>
</evidence>
<proteinExistence type="inferred from homology"/>
<keyword evidence="7" id="KW-0479">Metal-binding</keyword>
<dbReference type="EC" id="2.10.1.1" evidence="7"/>
<evidence type="ECO:0000313" key="9">
    <source>
        <dbReference type="EMBL" id="ALE93971.1"/>
    </source>
</evidence>
<dbReference type="GO" id="GO:0006777">
    <property type="term" value="P:Mo-molybdopterin cofactor biosynthetic process"/>
    <property type="evidence" value="ECO:0007669"/>
    <property type="project" value="UniProtKB-UniRule"/>
</dbReference>
<dbReference type="Pfam" id="PF03453">
    <property type="entry name" value="MoeA_N"/>
    <property type="match status" value="1"/>
</dbReference>
<dbReference type="GO" id="GO:0061599">
    <property type="term" value="F:molybdopterin molybdotransferase activity"/>
    <property type="evidence" value="ECO:0007669"/>
    <property type="project" value="UniProtKB-UniRule"/>
</dbReference>
<protein>
    <recommendedName>
        <fullName evidence="7">Molybdopterin molybdenumtransferase</fullName>
        <ecNumber evidence="7">2.10.1.1</ecNumber>
    </recommendedName>
</protein>
<dbReference type="InterPro" id="IPR036425">
    <property type="entry name" value="MoaB/Mog-like_dom_sf"/>
</dbReference>
<organism evidence="9 10">
    <name type="scientific">Arthrobacter alpinus</name>
    <dbReference type="NCBI Taxonomy" id="656366"/>
    <lineage>
        <taxon>Bacteria</taxon>
        <taxon>Bacillati</taxon>
        <taxon>Actinomycetota</taxon>
        <taxon>Actinomycetes</taxon>
        <taxon>Micrococcales</taxon>
        <taxon>Micrococcaceae</taxon>
        <taxon>Arthrobacter</taxon>
    </lineage>
</organism>
<dbReference type="InterPro" id="IPR005111">
    <property type="entry name" value="MoeA_C_domain_IV"/>
</dbReference>
<feature type="domain" description="MoaB/Mog" evidence="8">
    <location>
        <begin position="183"/>
        <end position="335"/>
    </location>
</feature>
<evidence type="ECO:0000256" key="5">
    <source>
        <dbReference type="ARBA" id="ARBA00023150"/>
    </source>
</evidence>
<dbReference type="GO" id="GO:0046872">
    <property type="term" value="F:metal ion binding"/>
    <property type="evidence" value="ECO:0007669"/>
    <property type="project" value="UniProtKB-UniRule"/>
</dbReference>
<keyword evidence="10" id="KW-1185">Reference proteome</keyword>
<dbReference type="SUPFAM" id="SSF63882">
    <property type="entry name" value="MoeA N-terminal region -like"/>
    <property type="match status" value="1"/>
</dbReference>
<dbReference type="EMBL" id="CP012677">
    <property type="protein sequence ID" value="ALE93971.1"/>
    <property type="molecule type" value="Genomic_DNA"/>
</dbReference>
<dbReference type="PANTHER" id="PTHR10192:SF5">
    <property type="entry name" value="GEPHYRIN"/>
    <property type="match status" value="1"/>
</dbReference>